<dbReference type="EMBL" id="RCML01000268">
    <property type="protein sequence ID" value="KAG2982975.1"/>
    <property type="molecule type" value="Genomic_DNA"/>
</dbReference>
<evidence type="ECO:0000313" key="3">
    <source>
        <dbReference type="EMBL" id="KAG2955006.1"/>
    </source>
</evidence>
<reference evidence="2" key="2">
    <citation type="submission" date="2018-10" db="EMBL/GenBank/DDBJ databases">
        <title>Effector identification in a new, highly contiguous assembly of the strawberry crown rot pathogen Phytophthora cactorum.</title>
        <authorList>
            <person name="Armitage A.D."/>
            <person name="Nellist C.F."/>
            <person name="Bates H."/>
            <person name="Vickerstaff R.J."/>
            <person name="Harrison R.J."/>
        </authorList>
    </citation>
    <scope>NUCLEOTIDE SEQUENCE</scope>
    <source>
        <strain evidence="2">15-7</strain>
        <strain evidence="3">4040</strain>
        <strain evidence="4">P415</strain>
        <strain evidence="5">P421</strain>
    </source>
</reference>
<keyword evidence="7" id="KW-1185">Reference proteome</keyword>
<evidence type="ECO:0000313" key="2">
    <source>
        <dbReference type="EMBL" id="KAG2857872.1"/>
    </source>
</evidence>
<dbReference type="Proteomes" id="UP000251314">
    <property type="component" value="Unassembled WGS sequence"/>
</dbReference>
<feature type="region of interest" description="Disordered" evidence="1">
    <location>
        <begin position="131"/>
        <end position="154"/>
    </location>
</feature>
<dbReference type="OrthoDB" id="127215at2759"/>
<dbReference type="EMBL" id="RCMG01000273">
    <property type="protein sequence ID" value="KAG2857872.1"/>
    <property type="molecule type" value="Genomic_DNA"/>
</dbReference>
<dbReference type="Proteomes" id="UP000735874">
    <property type="component" value="Unassembled WGS sequence"/>
</dbReference>
<dbReference type="EMBL" id="MJFZ01000007">
    <property type="protein sequence ID" value="RAW43182.1"/>
    <property type="molecule type" value="Genomic_DNA"/>
</dbReference>
<dbReference type="AlphaFoldDB" id="A0A329T5H4"/>
<proteinExistence type="predicted"/>
<reference evidence="6 7" key="1">
    <citation type="submission" date="2018-01" db="EMBL/GenBank/DDBJ databases">
        <title>Draft genome of the strawberry crown rot pathogen Phytophthora cactorum.</title>
        <authorList>
            <person name="Armitage A.D."/>
            <person name="Lysoe E."/>
            <person name="Nellist C.F."/>
            <person name="Harrison R.J."/>
            <person name="Brurberg M.B."/>
        </authorList>
    </citation>
    <scope>NUCLEOTIDE SEQUENCE [LARGE SCALE GENOMIC DNA]</scope>
    <source>
        <strain evidence="6 7">10300</strain>
    </source>
</reference>
<comment type="caution">
    <text evidence="6">The sequence shown here is derived from an EMBL/GenBank/DDBJ whole genome shotgun (WGS) entry which is preliminary data.</text>
</comment>
<evidence type="ECO:0000313" key="6">
    <source>
        <dbReference type="EMBL" id="RAW43182.1"/>
    </source>
</evidence>
<dbReference type="VEuPathDB" id="FungiDB:PC110_g668"/>
<name>A0A329T5H4_9STRA</name>
<dbReference type="Proteomes" id="UP000697107">
    <property type="component" value="Unassembled WGS sequence"/>
</dbReference>
<evidence type="ECO:0000313" key="5">
    <source>
        <dbReference type="EMBL" id="KAG3221490.1"/>
    </source>
</evidence>
<evidence type="ECO:0000313" key="7">
    <source>
        <dbReference type="Proteomes" id="UP000251314"/>
    </source>
</evidence>
<organism evidence="6 7">
    <name type="scientific">Phytophthora cactorum</name>
    <dbReference type="NCBI Taxonomy" id="29920"/>
    <lineage>
        <taxon>Eukaryota</taxon>
        <taxon>Sar</taxon>
        <taxon>Stramenopiles</taxon>
        <taxon>Oomycota</taxon>
        <taxon>Peronosporomycetes</taxon>
        <taxon>Peronosporales</taxon>
        <taxon>Peronosporaceae</taxon>
        <taxon>Phytophthora</taxon>
    </lineage>
</organism>
<evidence type="ECO:0000256" key="1">
    <source>
        <dbReference type="SAM" id="MobiDB-lite"/>
    </source>
</evidence>
<protein>
    <submittedName>
        <fullName evidence="6">Uncharacterized protein</fullName>
    </submittedName>
</protein>
<dbReference type="EMBL" id="RCMV01000217">
    <property type="protein sequence ID" value="KAG3221490.1"/>
    <property type="molecule type" value="Genomic_DNA"/>
</dbReference>
<evidence type="ECO:0000313" key="4">
    <source>
        <dbReference type="EMBL" id="KAG2982975.1"/>
    </source>
</evidence>
<dbReference type="EMBL" id="RCMK01000008">
    <property type="protein sequence ID" value="KAG2955006.1"/>
    <property type="molecule type" value="Genomic_DNA"/>
</dbReference>
<accession>A0A329T5H4</accession>
<dbReference type="Proteomes" id="UP000760860">
    <property type="component" value="Unassembled WGS sequence"/>
</dbReference>
<sequence>MHYLAVGPAVFQGIVKTIEYPLYAHLDPGQRFGANLSRSALLALIHMGEEFKVTLSRITLDTVARVLTVTFKGKKTTAWWVNLRLPLARRLLTLRDYERQRDTTKVTYELVKLDYYRFTISVKKKRKHGHVQRRLLDDDNEDGTGGANINTSGS</sequence>
<dbReference type="Proteomes" id="UP000736787">
    <property type="component" value="Unassembled WGS sequence"/>
</dbReference>
<gene>
    <name evidence="6" type="ORF">PC110_g668</name>
    <name evidence="2" type="ORF">PC113_g10299</name>
    <name evidence="3" type="ORF">PC117_g758</name>
    <name evidence="4" type="ORF">PC118_g9693</name>
    <name evidence="5" type="ORF">PC129_g7776</name>
</gene>